<accession>A0ABR7NAS4</accession>
<keyword evidence="10" id="KW-1185">Reference proteome</keyword>
<dbReference type="InterPro" id="IPR027417">
    <property type="entry name" value="P-loop_NTPase"/>
</dbReference>
<keyword evidence="3" id="KW-0813">Transport</keyword>
<dbReference type="NCBIfam" id="TIGR01727">
    <property type="entry name" value="oligo_HPY"/>
    <property type="match status" value="1"/>
</dbReference>
<reference evidence="9 10" key="1">
    <citation type="submission" date="2020-08" db="EMBL/GenBank/DDBJ databases">
        <title>Genome public.</title>
        <authorList>
            <person name="Liu C."/>
            <person name="Sun Q."/>
        </authorList>
    </citation>
    <scope>NUCLEOTIDE SEQUENCE [LARGE SCALE GENOMIC DNA]</scope>
    <source>
        <strain evidence="9 10">NSJ-46</strain>
    </source>
</reference>
<evidence type="ECO:0000256" key="3">
    <source>
        <dbReference type="ARBA" id="ARBA00022448"/>
    </source>
</evidence>
<dbReference type="InterPro" id="IPR003439">
    <property type="entry name" value="ABC_transporter-like_ATP-bd"/>
</dbReference>
<dbReference type="InterPro" id="IPR017871">
    <property type="entry name" value="ABC_transporter-like_CS"/>
</dbReference>
<dbReference type="Pfam" id="PF08352">
    <property type="entry name" value="oligo_HPY"/>
    <property type="match status" value="1"/>
</dbReference>
<comment type="similarity">
    <text evidence="2">Belongs to the ABC transporter superfamily.</text>
</comment>
<comment type="subcellular location">
    <subcellularLocation>
        <location evidence="1">Cell membrane</location>
        <topology evidence="1">Peripheral membrane protein</topology>
    </subcellularLocation>
</comment>
<organism evidence="9 10">
    <name type="scientific">Jingyaoa shaoxingensis</name>
    <dbReference type="NCBI Taxonomy" id="2763671"/>
    <lineage>
        <taxon>Bacteria</taxon>
        <taxon>Bacillati</taxon>
        <taxon>Bacillota</taxon>
        <taxon>Clostridia</taxon>
        <taxon>Lachnospirales</taxon>
        <taxon>Lachnospiraceae</taxon>
        <taxon>Jingyaoa</taxon>
    </lineage>
</organism>
<keyword evidence="7" id="KW-0472">Membrane</keyword>
<evidence type="ECO:0000259" key="8">
    <source>
        <dbReference type="PROSITE" id="PS50893"/>
    </source>
</evidence>
<proteinExistence type="inferred from homology"/>
<dbReference type="SUPFAM" id="SSF52540">
    <property type="entry name" value="P-loop containing nucleoside triphosphate hydrolases"/>
    <property type="match status" value="1"/>
</dbReference>
<evidence type="ECO:0000256" key="2">
    <source>
        <dbReference type="ARBA" id="ARBA00005417"/>
    </source>
</evidence>
<evidence type="ECO:0000256" key="7">
    <source>
        <dbReference type="ARBA" id="ARBA00023136"/>
    </source>
</evidence>
<dbReference type="Proteomes" id="UP000657421">
    <property type="component" value="Unassembled WGS sequence"/>
</dbReference>
<evidence type="ECO:0000313" key="9">
    <source>
        <dbReference type="EMBL" id="MBC8573506.1"/>
    </source>
</evidence>
<dbReference type="InterPro" id="IPR003593">
    <property type="entry name" value="AAA+_ATPase"/>
</dbReference>
<dbReference type="InterPro" id="IPR050388">
    <property type="entry name" value="ABC_Ni/Peptide_Import"/>
</dbReference>
<keyword evidence="6 9" id="KW-0067">ATP-binding</keyword>
<dbReference type="PROSITE" id="PS00211">
    <property type="entry name" value="ABC_TRANSPORTER_1"/>
    <property type="match status" value="1"/>
</dbReference>
<dbReference type="CDD" id="cd03257">
    <property type="entry name" value="ABC_NikE_OppD_transporters"/>
    <property type="match status" value="1"/>
</dbReference>
<evidence type="ECO:0000256" key="1">
    <source>
        <dbReference type="ARBA" id="ARBA00004202"/>
    </source>
</evidence>
<evidence type="ECO:0000313" key="10">
    <source>
        <dbReference type="Proteomes" id="UP000657421"/>
    </source>
</evidence>
<protein>
    <submittedName>
        <fullName evidence="9">ABC transporter ATP-binding protein</fullName>
    </submittedName>
</protein>
<dbReference type="GO" id="GO:0005524">
    <property type="term" value="F:ATP binding"/>
    <property type="evidence" value="ECO:0007669"/>
    <property type="project" value="UniProtKB-KW"/>
</dbReference>
<dbReference type="PANTHER" id="PTHR43297:SF2">
    <property type="entry name" value="DIPEPTIDE TRANSPORT ATP-BINDING PROTEIN DPPD"/>
    <property type="match status" value="1"/>
</dbReference>
<dbReference type="PANTHER" id="PTHR43297">
    <property type="entry name" value="OLIGOPEPTIDE TRANSPORT ATP-BINDING PROTEIN APPD"/>
    <property type="match status" value="1"/>
</dbReference>
<comment type="caution">
    <text evidence="9">The sequence shown here is derived from an EMBL/GenBank/DDBJ whole genome shotgun (WGS) entry which is preliminary data.</text>
</comment>
<dbReference type="EMBL" id="JACRSZ010000010">
    <property type="protein sequence ID" value="MBC8573506.1"/>
    <property type="molecule type" value="Genomic_DNA"/>
</dbReference>
<dbReference type="RefSeq" id="WP_249308784.1">
    <property type="nucleotide sequence ID" value="NZ_JACRSZ010000010.1"/>
</dbReference>
<dbReference type="InterPro" id="IPR013563">
    <property type="entry name" value="Oligopep_ABC_C"/>
</dbReference>
<gene>
    <name evidence="9" type="ORF">H8716_10500</name>
</gene>
<dbReference type="Gene3D" id="3.40.50.300">
    <property type="entry name" value="P-loop containing nucleotide triphosphate hydrolases"/>
    <property type="match status" value="1"/>
</dbReference>
<dbReference type="PROSITE" id="PS50893">
    <property type="entry name" value="ABC_TRANSPORTER_2"/>
    <property type="match status" value="1"/>
</dbReference>
<evidence type="ECO:0000256" key="4">
    <source>
        <dbReference type="ARBA" id="ARBA00022475"/>
    </source>
</evidence>
<dbReference type="Pfam" id="PF00005">
    <property type="entry name" value="ABC_tran"/>
    <property type="match status" value="1"/>
</dbReference>
<keyword evidence="4" id="KW-1003">Cell membrane</keyword>
<keyword evidence="5" id="KW-0547">Nucleotide-binding</keyword>
<sequence>MDNLHRELLKIEDLTVDFSTRQGIIHAVRNVNFQLNTREILGIVGESGSGKSVSMLSVMNLLAENAVVKSGSIRFEGNELSTAHLSTKQEKKEHEKMMMGIRGKEIGMVFQDPMTYLNPVLKIGVQMTEGIRRHKKCSKEEAWKQAVKLLEQVGISNPEKRMKQYPYEFSGGMRQRIIIAAALACDPKLLIADEPTTALDVTVQAQILSLIEQSVKGMGASAIVITHDLGVVAELCDKIIIMYGGEIVERGTVREIFKETKHPYTRGLLDSIGKIEEERVPLHYIPGTPPNLLNLNTGCAFCSRCNKAMKICKDYKPCETIFSEEHSCSCWLYCKDKAQELVEAQERERQKEA</sequence>
<evidence type="ECO:0000256" key="5">
    <source>
        <dbReference type="ARBA" id="ARBA00022741"/>
    </source>
</evidence>
<feature type="domain" description="ABC transporter" evidence="8">
    <location>
        <begin position="9"/>
        <end position="269"/>
    </location>
</feature>
<name>A0ABR7NAS4_9FIRM</name>
<dbReference type="SMART" id="SM00382">
    <property type="entry name" value="AAA"/>
    <property type="match status" value="1"/>
</dbReference>
<evidence type="ECO:0000256" key="6">
    <source>
        <dbReference type="ARBA" id="ARBA00022840"/>
    </source>
</evidence>